<proteinExistence type="predicted"/>
<protein>
    <recommendedName>
        <fullName evidence="3">Methyltransferase FkbM domain-containing protein</fullName>
    </recommendedName>
</protein>
<dbReference type="eggNOG" id="COG2890">
    <property type="taxonomic scope" value="Bacteria"/>
</dbReference>
<name>C6CF92_DICC1</name>
<accession>C6CF92</accession>
<dbReference type="RefSeq" id="WP_012769315.1">
    <property type="nucleotide sequence ID" value="NC_012912.1"/>
</dbReference>
<organism evidence="1 2">
    <name type="scientific">Dickeya chrysanthemi (strain Ech1591)</name>
    <name type="common">Dickeya zeae (strain Ech1591)</name>
    <dbReference type="NCBI Taxonomy" id="561229"/>
    <lineage>
        <taxon>Bacteria</taxon>
        <taxon>Pseudomonadati</taxon>
        <taxon>Pseudomonadota</taxon>
        <taxon>Gammaproteobacteria</taxon>
        <taxon>Enterobacterales</taxon>
        <taxon>Pectobacteriaceae</taxon>
        <taxon>Dickeya</taxon>
    </lineage>
</organism>
<dbReference type="KEGG" id="dze:Dd1591_1589"/>
<reference evidence="1 2" key="1">
    <citation type="submission" date="2009-06" db="EMBL/GenBank/DDBJ databases">
        <title>Complete sequence of Dickeya zeae Ech1591.</title>
        <authorList>
            <consortium name="US DOE Joint Genome Institute"/>
            <person name="Lucas S."/>
            <person name="Copeland A."/>
            <person name="Lapidus A."/>
            <person name="Glavina del Rio T."/>
            <person name="Tice H."/>
            <person name="Bruce D."/>
            <person name="Goodwin L."/>
            <person name="Pitluck S."/>
            <person name="Chertkov O."/>
            <person name="Brettin T."/>
            <person name="Detter J.C."/>
            <person name="Han C."/>
            <person name="Larimer F."/>
            <person name="Land M."/>
            <person name="Hauser L."/>
            <person name="Kyrpides N."/>
            <person name="Ovchinnikova G."/>
            <person name="Balakrishnan V."/>
            <person name="Glasner J."/>
            <person name="Perna N.T."/>
        </authorList>
    </citation>
    <scope>NUCLEOTIDE SEQUENCE [LARGE SCALE GENOMIC DNA]</scope>
    <source>
        <strain evidence="1 2">Ech1591</strain>
    </source>
</reference>
<evidence type="ECO:0008006" key="3">
    <source>
        <dbReference type="Google" id="ProtNLM"/>
    </source>
</evidence>
<sequence length="276" mass="31950">MNIKDFISSEKSYFKPMLERAINFSEEQRIQWRKETVAQRQERVSLELFDLLGGCVKYGPFRGLKLQKNTWWGKSDLGSMLMGFYEKEILDFIDSLKDEQFSTFIDIGAADGYYACGLLHSKKIRKAVCFEKSELGRNVIQNNWINNDSCGELKIIGEANIDTIKALPASSLNNSLILVDIEGYEFELLTDSVLSTFSNCTVIIEIHNWIDDFLVKYENLLINASKYFNIEPIQQVERSTSTYPELRDFTDDNRLLLVSERRPCLMRFLKLTPLTK</sequence>
<dbReference type="Proteomes" id="UP000002735">
    <property type="component" value="Chromosome"/>
</dbReference>
<dbReference type="HOGENOM" id="CLU_062582_0_0_6"/>
<dbReference type="InterPro" id="IPR029063">
    <property type="entry name" value="SAM-dependent_MTases_sf"/>
</dbReference>
<dbReference type="SUPFAM" id="SSF53335">
    <property type="entry name" value="S-adenosyl-L-methionine-dependent methyltransferases"/>
    <property type="match status" value="1"/>
</dbReference>
<dbReference type="GeneID" id="45079693"/>
<dbReference type="STRING" id="561229.Dd1591_1589"/>
<dbReference type="AlphaFoldDB" id="C6CF92"/>
<gene>
    <name evidence="1" type="ordered locus">Dd1591_1589</name>
</gene>
<evidence type="ECO:0000313" key="1">
    <source>
        <dbReference type="EMBL" id="ACT06443.1"/>
    </source>
</evidence>
<evidence type="ECO:0000313" key="2">
    <source>
        <dbReference type="Proteomes" id="UP000002735"/>
    </source>
</evidence>
<dbReference type="EMBL" id="CP001655">
    <property type="protein sequence ID" value="ACT06443.1"/>
    <property type="molecule type" value="Genomic_DNA"/>
</dbReference>